<dbReference type="SUPFAM" id="SSF52540">
    <property type="entry name" value="P-loop containing nucleoside triphosphate hydrolases"/>
    <property type="match status" value="1"/>
</dbReference>
<accession>A0A1H3NJ06</accession>
<dbReference type="AlphaFoldDB" id="A0A1H3NJ06"/>
<evidence type="ECO:0000313" key="2">
    <source>
        <dbReference type="EMBL" id="SDY88774.1"/>
    </source>
</evidence>
<dbReference type="PANTHER" id="PTHR32114:SF2">
    <property type="entry name" value="ABC TRANSPORTER ABCH.3"/>
    <property type="match status" value="1"/>
</dbReference>
<dbReference type="Proteomes" id="UP000199286">
    <property type="component" value="Unassembled WGS sequence"/>
</dbReference>
<keyword evidence="1" id="KW-0175">Coiled coil</keyword>
<name>A0A1H3NJ06_9RHOB</name>
<evidence type="ECO:0000313" key="3">
    <source>
        <dbReference type="Proteomes" id="UP000199286"/>
    </source>
</evidence>
<protein>
    <submittedName>
        <fullName evidence="2">AAA domain-containing protein</fullName>
    </submittedName>
</protein>
<gene>
    <name evidence="2" type="ORF">SAMN05444340_1252</name>
</gene>
<dbReference type="InterPro" id="IPR027417">
    <property type="entry name" value="P-loop_NTPase"/>
</dbReference>
<dbReference type="Gene3D" id="3.40.50.300">
    <property type="entry name" value="P-loop containing nucleotide triphosphate hydrolases"/>
    <property type="match status" value="1"/>
</dbReference>
<dbReference type="PANTHER" id="PTHR32114">
    <property type="entry name" value="ABC TRANSPORTER ABCH.3"/>
    <property type="match status" value="1"/>
</dbReference>
<organism evidence="2 3">
    <name type="scientific">Citreimonas salinaria</name>
    <dbReference type="NCBI Taxonomy" id="321339"/>
    <lineage>
        <taxon>Bacteria</taxon>
        <taxon>Pseudomonadati</taxon>
        <taxon>Pseudomonadota</taxon>
        <taxon>Alphaproteobacteria</taxon>
        <taxon>Rhodobacterales</taxon>
        <taxon>Roseobacteraceae</taxon>
        <taxon>Citreimonas</taxon>
    </lineage>
</organism>
<reference evidence="2 3" key="1">
    <citation type="submission" date="2016-10" db="EMBL/GenBank/DDBJ databases">
        <authorList>
            <person name="de Groot N.N."/>
        </authorList>
    </citation>
    <scope>NUCLEOTIDE SEQUENCE [LARGE SCALE GENOMIC DNA]</scope>
    <source>
        <strain evidence="2 3">DSM 26880</strain>
    </source>
</reference>
<keyword evidence="3" id="KW-1185">Reference proteome</keyword>
<feature type="coiled-coil region" evidence="1">
    <location>
        <begin position="470"/>
        <end position="524"/>
    </location>
</feature>
<dbReference type="STRING" id="321339.SAMN05444340_1252"/>
<evidence type="ECO:0000256" key="1">
    <source>
        <dbReference type="SAM" id="Coils"/>
    </source>
</evidence>
<dbReference type="EMBL" id="FNPF01000025">
    <property type="protein sequence ID" value="SDY88774.1"/>
    <property type="molecule type" value="Genomic_DNA"/>
</dbReference>
<feature type="coiled-coil region" evidence="1">
    <location>
        <begin position="242"/>
        <end position="341"/>
    </location>
</feature>
<proteinExistence type="predicted"/>
<sequence>MLLQRRLTWSSFLLLRFQRSTNWAQTVSWRVLDWGNTPMTLFRPNLQVSDLTIFRRGREVYSERYHAGLNIIRGENSSGKSTIMDFIFYGLGGDLLEHQWRESALLCDTVTVGVKLNGRDVTLQRDVEQKASQPMRIFFGPSGDALNSSGTGWERYSFRRGKSESFSQVMFRLLGLPEVQYGEANTKITMNQVLRLLYSDQLSSVEKLFRNQPFDDAITRQAVGHLLLGAFSEDYYAAKLNLKAYEAQIKDVISRIAALTRMHGRDGHPLTEEWVQQEYVRLQRELDALNKQIEAIEEEVFSAQFEDRLSLNDQKETYARVRSLQAEIGETREKLDYLELEAADSDEFISWLTKKLDALHESKMVLDELNALSFEFCPACFAPVEGTEVEGACSLCKQASEKSQVKERALRLINEYARQKQSSLDLQTDRQRRISDLKAELVKLTELWEQAGRHYTVSLRTPTTELRTKLRSLNREAGYAQRELEELAARKSVVAELKEAQQQRDDLQKKIDHVKAIIETSEKRDRSQISLARRAIELEVLDFLRRDLERQSTFVNADSVNFDFDGDRINVNGESFFSASSMVYLRNSFIASFAVAAANQSSFSHPRFLLMDTIEDKGMEPERSRNFQRLLHEKSSAAASENQMIIATSMIAPELDVPEITVGDFYTHQNRTLKISGAG</sequence>